<keyword evidence="2" id="KW-1185">Reference proteome</keyword>
<organism evidence="1 2">
    <name type="scientific">Hypoxylon rubiginosum</name>
    <dbReference type="NCBI Taxonomy" id="110542"/>
    <lineage>
        <taxon>Eukaryota</taxon>
        <taxon>Fungi</taxon>
        <taxon>Dikarya</taxon>
        <taxon>Ascomycota</taxon>
        <taxon>Pezizomycotina</taxon>
        <taxon>Sordariomycetes</taxon>
        <taxon>Xylariomycetidae</taxon>
        <taxon>Xylariales</taxon>
        <taxon>Hypoxylaceae</taxon>
        <taxon>Hypoxylon</taxon>
    </lineage>
</organism>
<comment type="caution">
    <text evidence="1">The sequence shown here is derived from an EMBL/GenBank/DDBJ whole genome shotgun (WGS) entry which is preliminary data.</text>
</comment>
<dbReference type="EMBL" id="MU393473">
    <property type="protein sequence ID" value="KAI4865355.1"/>
    <property type="molecule type" value="Genomic_DNA"/>
</dbReference>
<protein>
    <submittedName>
        <fullName evidence="1">Uncharacterized protein</fullName>
    </submittedName>
</protein>
<dbReference type="Proteomes" id="UP001497700">
    <property type="component" value="Unassembled WGS sequence"/>
</dbReference>
<accession>A0ACB9Z2Z4</accession>
<proteinExistence type="predicted"/>
<name>A0ACB9Z2Z4_9PEZI</name>
<sequence>MYKFFISVTTLSALLLLLSSPRGAHAVPDPIICEDTLDGTSPPFDSRDVPCLLGCGAPLAVATGSLLPGSVNETDIPYCQLNCVHESATPEQSAAAAGCRGSCGVMNQGTPENIGWCMYWCVDGYSDLVETTACVPSLTYGAEVTTTQGGWTVTVYQPPGVAELVPDADRGAQVDDGPGGCGYIAVTDTDTNTNDY</sequence>
<reference evidence="1 2" key="1">
    <citation type="journal article" date="2022" name="New Phytol.">
        <title>Ecological generalism drives hyperdiversity of secondary metabolite gene clusters in xylarialean endophytes.</title>
        <authorList>
            <person name="Franco M.E.E."/>
            <person name="Wisecaver J.H."/>
            <person name="Arnold A.E."/>
            <person name="Ju Y.M."/>
            <person name="Slot J.C."/>
            <person name="Ahrendt S."/>
            <person name="Moore L.P."/>
            <person name="Eastman K.E."/>
            <person name="Scott K."/>
            <person name="Konkel Z."/>
            <person name="Mondo S.J."/>
            <person name="Kuo A."/>
            <person name="Hayes R.D."/>
            <person name="Haridas S."/>
            <person name="Andreopoulos B."/>
            <person name="Riley R."/>
            <person name="LaButti K."/>
            <person name="Pangilinan J."/>
            <person name="Lipzen A."/>
            <person name="Amirebrahimi M."/>
            <person name="Yan J."/>
            <person name="Adam C."/>
            <person name="Keymanesh K."/>
            <person name="Ng V."/>
            <person name="Louie K."/>
            <person name="Northen T."/>
            <person name="Drula E."/>
            <person name="Henrissat B."/>
            <person name="Hsieh H.M."/>
            <person name="Youens-Clark K."/>
            <person name="Lutzoni F."/>
            <person name="Miadlikowska J."/>
            <person name="Eastwood D.C."/>
            <person name="Hamelin R.C."/>
            <person name="Grigoriev I.V."/>
            <person name="U'Ren J.M."/>
        </authorList>
    </citation>
    <scope>NUCLEOTIDE SEQUENCE [LARGE SCALE GENOMIC DNA]</scope>
    <source>
        <strain evidence="1 2">CBS 119005</strain>
    </source>
</reference>
<evidence type="ECO:0000313" key="1">
    <source>
        <dbReference type="EMBL" id="KAI4865355.1"/>
    </source>
</evidence>
<gene>
    <name evidence="1" type="ORF">F4820DRAFT_300911</name>
</gene>
<evidence type="ECO:0000313" key="2">
    <source>
        <dbReference type="Proteomes" id="UP001497700"/>
    </source>
</evidence>